<dbReference type="SUPFAM" id="SSF56524">
    <property type="entry name" value="Oxidoreductase molybdopterin-binding domain"/>
    <property type="match status" value="1"/>
</dbReference>
<dbReference type="GO" id="GO:0020037">
    <property type="term" value="F:heme binding"/>
    <property type="evidence" value="ECO:0007669"/>
    <property type="project" value="TreeGrafter"/>
</dbReference>
<feature type="transmembrane region" description="Helical" evidence="2">
    <location>
        <begin position="129"/>
        <end position="149"/>
    </location>
</feature>
<evidence type="ECO:0000256" key="1">
    <source>
        <dbReference type="SAM" id="MobiDB-lite"/>
    </source>
</evidence>
<dbReference type="GO" id="GO:0008482">
    <property type="term" value="F:sulfite oxidase activity"/>
    <property type="evidence" value="ECO:0007669"/>
    <property type="project" value="TreeGrafter"/>
</dbReference>
<feature type="transmembrane region" description="Helical" evidence="2">
    <location>
        <begin position="105"/>
        <end position="123"/>
    </location>
</feature>
<name>A0A6G5RQJ3_9ACTN</name>
<dbReference type="Pfam" id="PF00174">
    <property type="entry name" value="Oxidored_molyb"/>
    <property type="match status" value="1"/>
</dbReference>
<dbReference type="InterPro" id="IPR036374">
    <property type="entry name" value="OxRdtase_Mopterin-bd_sf"/>
</dbReference>
<accession>A0A6G5RQJ3</accession>
<feature type="domain" description="Oxidoreductase molybdopterin-binding" evidence="3">
    <location>
        <begin position="286"/>
        <end position="433"/>
    </location>
</feature>
<gene>
    <name evidence="4" type="ORF">CEB94_04185</name>
</gene>
<evidence type="ECO:0000313" key="5">
    <source>
        <dbReference type="Proteomes" id="UP000495940"/>
    </source>
</evidence>
<feature type="transmembrane region" description="Helical" evidence="2">
    <location>
        <begin position="78"/>
        <end position="98"/>
    </location>
</feature>
<dbReference type="PANTHER" id="PTHR19372">
    <property type="entry name" value="SULFITE REDUCTASE"/>
    <property type="match status" value="1"/>
</dbReference>
<dbReference type="AlphaFoldDB" id="A0A6G5RQJ3"/>
<organism evidence="4 5">
    <name type="scientific">Streptomyces hawaiiensis</name>
    <dbReference type="NCBI Taxonomy" id="67305"/>
    <lineage>
        <taxon>Bacteria</taxon>
        <taxon>Bacillati</taxon>
        <taxon>Actinomycetota</taxon>
        <taxon>Actinomycetes</taxon>
        <taxon>Kitasatosporales</taxon>
        <taxon>Streptomycetaceae</taxon>
        <taxon>Streptomyces</taxon>
    </lineage>
</organism>
<dbReference type="Proteomes" id="UP000495940">
    <property type="component" value="Chromosome"/>
</dbReference>
<keyword evidence="2" id="KW-0812">Transmembrane</keyword>
<dbReference type="GO" id="GO:0006790">
    <property type="term" value="P:sulfur compound metabolic process"/>
    <property type="evidence" value="ECO:0007669"/>
    <property type="project" value="TreeGrafter"/>
</dbReference>
<dbReference type="EMBL" id="CP021978">
    <property type="protein sequence ID" value="QCD60435.1"/>
    <property type="molecule type" value="Genomic_DNA"/>
</dbReference>
<protein>
    <submittedName>
        <fullName evidence="4">Molybdopterin-binding oxidoreductase</fullName>
    </submittedName>
</protein>
<feature type="region of interest" description="Disordered" evidence="1">
    <location>
        <begin position="162"/>
        <end position="199"/>
    </location>
</feature>
<dbReference type="Gene3D" id="2.60.40.650">
    <property type="match status" value="1"/>
</dbReference>
<sequence length="560" mass="58612">METQGTGRPAPERPPKEWYGELAGVAATALALGVGELVAAATGGPSAPLVAVGGVAVDAAPTPVKEFAVAVFYTYDKLALQAGIVLVLAAFAAFIGLLAIRRLRYGLAGVAVFGAIGVLASATRASATWAYPLPSVVGALAAAGLLVLLRRTLPRRAAVAAQDLGDDTSPGDTDVAAQGERTPVQGARSPSSDVDADVSVVDGAGQPPGRRRFLVLAVGAIGAAAVAVPGGRRLWAQRVAAARAAVVLPSPSSPAPPLPAEASAGVPGVKPFVTSTADFYRIDTALTVPQMEPKDWRLRIHGRVKRPLTLTYEQLLARPMVERYITLACVSNEVGGELVGNARWLGVPIKDLLDEVQPDGGADQVVSRSVDGYTAGTPTAALRDGRDALLAVGMNGEPLPVEHGFPVRMVVPGLYGYVSATKWLTELELSRFSDFSAYWVRRGYAAQAPVKTQSRIDTPAAGKRLAPGPVMVAGVAWAQHRGVSAVEVRVDDGPWQQATLATVPSVDTWRQWSWPWQATSGQHRLQVRATDNTGQVQPGQARKPLPDGATGWHTIKVTVT</sequence>
<dbReference type="SUPFAM" id="SSF81296">
    <property type="entry name" value="E set domains"/>
    <property type="match status" value="1"/>
</dbReference>
<dbReference type="InterPro" id="IPR000572">
    <property type="entry name" value="OxRdtase_Mopterin-bd_dom"/>
</dbReference>
<keyword evidence="2" id="KW-1133">Transmembrane helix</keyword>
<evidence type="ECO:0000256" key="2">
    <source>
        <dbReference type="SAM" id="Phobius"/>
    </source>
</evidence>
<dbReference type="Gene3D" id="3.90.420.10">
    <property type="entry name" value="Oxidoreductase, molybdopterin-binding domain"/>
    <property type="match status" value="1"/>
</dbReference>
<feature type="compositionally biased region" description="Low complexity" evidence="1">
    <location>
        <begin position="189"/>
        <end position="199"/>
    </location>
</feature>
<evidence type="ECO:0000313" key="4">
    <source>
        <dbReference type="EMBL" id="QCD60435.1"/>
    </source>
</evidence>
<keyword evidence="2" id="KW-0472">Membrane</keyword>
<reference evidence="4 5" key="1">
    <citation type="submission" date="2017-06" db="EMBL/GenBank/DDBJ databases">
        <title>Complete Genome Sequence of Streptomyces hawaiiensis NRRL 15010 and insights into acyldepsipeptides biosynthesis.</title>
        <authorList>
            <person name="Mariita R.M."/>
            <person name="Sello J.K."/>
        </authorList>
    </citation>
    <scope>NUCLEOTIDE SEQUENCE [LARGE SCALE GENOMIC DNA]</scope>
    <source>
        <strain evidence="4 5">ATCC 12236</strain>
    </source>
</reference>
<feature type="transmembrane region" description="Helical" evidence="2">
    <location>
        <begin position="213"/>
        <end position="231"/>
    </location>
</feature>
<proteinExistence type="predicted"/>
<dbReference type="KEGG" id="shaw:CEB94_04185"/>
<evidence type="ECO:0000259" key="3">
    <source>
        <dbReference type="Pfam" id="PF00174"/>
    </source>
</evidence>
<keyword evidence="5" id="KW-1185">Reference proteome</keyword>
<dbReference type="InterPro" id="IPR014756">
    <property type="entry name" value="Ig_E-set"/>
</dbReference>
<dbReference type="PANTHER" id="PTHR19372:SF7">
    <property type="entry name" value="SULFITE OXIDASE, MITOCHONDRIAL"/>
    <property type="match status" value="1"/>
</dbReference>
<dbReference type="Pfam" id="PF17957">
    <property type="entry name" value="Big_7"/>
    <property type="match status" value="1"/>
</dbReference>
<dbReference type="GO" id="GO:0043546">
    <property type="term" value="F:molybdopterin cofactor binding"/>
    <property type="evidence" value="ECO:0007669"/>
    <property type="project" value="TreeGrafter"/>
</dbReference>